<dbReference type="Pfam" id="PF00589">
    <property type="entry name" value="Phage_integrase"/>
    <property type="match status" value="1"/>
</dbReference>
<dbReference type="Gene3D" id="1.10.443.10">
    <property type="entry name" value="Intergrase catalytic core"/>
    <property type="match status" value="1"/>
</dbReference>
<dbReference type="InterPro" id="IPR011010">
    <property type="entry name" value="DNA_brk_join_enz"/>
</dbReference>
<feature type="domain" description="Tyr recombinase" evidence="2">
    <location>
        <begin position="77"/>
        <end position="179"/>
    </location>
</feature>
<organism evidence="3 4">
    <name type="scientific">Streptomyces abikoensis</name>
    <dbReference type="NCBI Taxonomy" id="97398"/>
    <lineage>
        <taxon>Bacteria</taxon>
        <taxon>Bacillati</taxon>
        <taxon>Actinomycetota</taxon>
        <taxon>Actinomycetes</taxon>
        <taxon>Kitasatosporales</taxon>
        <taxon>Streptomycetaceae</taxon>
        <taxon>Streptomyces</taxon>
    </lineage>
</organism>
<reference evidence="3 4" key="1">
    <citation type="submission" date="2024-10" db="EMBL/GenBank/DDBJ databases">
        <title>The Natural Products Discovery Center: Release of the First 8490 Sequenced Strains for Exploring Actinobacteria Biosynthetic Diversity.</title>
        <authorList>
            <person name="Kalkreuter E."/>
            <person name="Kautsar S.A."/>
            <person name="Yang D."/>
            <person name="Bader C.D."/>
            <person name="Teijaro C.N."/>
            <person name="Fluegel L."/>
            <person name="Davis C.M."/>
            <person name="Simpson J.R."/>
            <person name="Lauterbach L."/>
            <person name="Steele A.D."/>
            <person name="Gui C."/>
            <person name="Meng S."/>
            <person name="Li G."/>
            <person name="Viehrig K."/>
            <person name="Ye F."/>
            <person name="Su P."/>
            <person name="Kiefer A.F."/>
            <person name="Nichols A."/>
            <person name="Cepeda A.J."/>
            <person name="Yan W."/>
            <person name="Fan B."/>
            <person name="Jiang Y."/>
            <person name="Adhikari A."/>
            <person name="Zheng C.-J."/>
            <person name="Schuster L."/>
            <person name="Cowan T.M."/>
            <person name="Smanski M.J."/>
            <person name="Chevrette M.G."/>
            <person name="De Carvalho L.P.S."/>
            <person name="Shen B."/>
        </authorList>
    </citation>
    <scope>NUCLEOTIDE SEQUENCE [LARGE SCALE GENOMIC DNA]</scope>
    <source>
        <strain evidence="3 4">NPDC020979</strain>
    </source>
</reference>
<evidence type="ECO:0000256" key="1">
    <source>
        <dbReference type="ARBA" id="ARBA00023172"/>
    </source>
</evidence>
<evidence type="ECO:0000259" key="2">
    <source>
        <dbReference type="Pfam" id="PF00589"/>
    </source>
</evidence>
<dbReference type="InterPro" id="IPR013762">
    <property type="entry name" value="Integrase-like_cat_sf"/>
</dbReference>
<evidence type="ECO:0000313" key="3">
    <source>
        <dbReference type="EMBL" id="MFI0914240.1"/>
    </source>
</evidence>
<accession>A0ABW7T9N6</accession>
<keyword evidence="1" id="KW-0233">DNA recombination</keyword>
<dbReference type="InterPro" id="IPR002104">
    <property type="entry name" value="Integrase_catalytic"/>
</dbReference>
<keyword evidence="4" id="KW-1185">Reference proteome</keyword>
<protein>
    <submittedName>
        <fullName evidence="3">Tyrosine-type recombinase/integrase</fullName>
    </submittedName>
</protein>
<proteinExistence type="predicted"/>
<comment type="caution">
    <text evidence="3">The sequence shown here is derived from an EMBL/GenBank/DDBJ whole genome shotgun (WGS) entry which is preliminary data.</text>
</comment>
<evidence type="ECO:0000313" key="4">
    <source>
        <dbReference type="Proteomes" id="UP001611162"/>
    </source>
</evidence>
<dbReference type="RefSeq" id="WP_397614255.1">
    <property type="nucleotide sequence ID" value="NZ_JBIRRB010000011.1"/>
</dbReference>
<dbReference type="Proteomes" id="UP001611162">
    <property type="component" value="Unassembled WGS sequence"/>
</dbReference>
<dbReference type="EMBL" id="JBIRRB010000011">
    <property type="protein sequence ID" value="MFI0914240.1"/>
    <property type="molecule type" value="Genomic_DNA"/>
</dbReference>
<name>A0ABW7T9N6_9ACTN</name>
<dbReference type="SUPFAM" id="SSF56349">
    <property type="entry name" value="DNA breaking-rejoining enzymes"/>
    <property type="match status" value="1"/>
</dbReference>
<gene>
    <name evidence="3" type="ORF">ACH4TF_27860</name>
</gene>
<sequence length="289" mass="31677">MSETTTARESAIRWGISEAAARRILAPLTPIDRDPITGAMRYNQGEADAARANRPGRGSRADLSAEAISTVRFQQLASDDAIPVTHRALWALLWEGGVRVGSALSMDVRDVAIDDHVVVQEYPKLDSDERIVPLSEQTASLLREAVGDRIDGPLIVNENGRPIGRDRAARASRTLANASIHAFRMGGQKARKSLRPPRIMFAALSTDWSGEDPTRTCQCPCAHVHSYRGREVCQGSADAALLVDVTVLSGMTGEVDDRRLRPFCPGCYEALLAQKENRKELKKLRRKLG</sequence>
<dbReference type="CDD" id="cd00397">
    <property type="entry name" value="DNA_BRE_C"/>
    <property type="match status" value="1"/>
</dbReference>